<dbReference type="OrthoDB" id="5296662at2"/>
<dbReference type="Pfam" id="PF07963">
    <property type="entry name" value="N_methyl"/>
    <property type="match status" value="1"/>
</dbReference>
<dbReference type="Proteomes" id="UP000003374">
    <property type="component" value="Unassembled WGS sequence"/>
</dbReference>
<evidence type="ECO:0000313" key="3">
    <source>
        <dbReference type="Proteomes" id="UP000003374"/>
    </source>
</evidence>
<comment type="caution">
    <text evidence="2">The sequence shown here is derived from an EMBL/GenBank/DDBJ whole genome shotgun (WGS) entry which is preliminary data.</text>
</comment>
<name>A4BTT5_9GAMM</name>
<dbReference type="AlphaFoldDB" id="A4BTT5"/>
<dbReference type="eggNOG" id="COG4966">
    <property type="taxonomic scope" value="Bacteria"/>
</dbReference>
<feature type="transmembrane region" description="Helical" evidence="1">
    <location>
        <begin position="20"/>
        <end position="39"/>
    </location>
</feature>
<accession>A4BTT5</accession>
<dbReference type="HOGENOM" id="CLU_052493_1_0_6"/>
<proteinExistence type="predicted"/>
<organism evidence="2 3">
    <name type="scientific">Nitrococcus mobilis Nb-231</name>
    <dbReference type="NCBI Taxonomy" id="314278"/>
    <lineage>
        <taxon>Bacteria</taxon>
        <taxon>Pseudomonadati</taxon>
        <taxon>Pseudomonadota</taxon>
        <taxon>Gammaproteobacteria</taxon>
        <taxon>Chromatiales</taxon>
        <taxon>Ectothiorhodospiraceae</taxon>
        <taxon>Nitrococcus</taxon>
    </lineage>
</organism>
<dbReference type="EMBL" id="AAOF01000015">
    <property type="protein sequence ID" value="EAR20899.1"/>
    <property type="molecule type" value="Genomic_DNA"/>
</dbReference>
<dbReference type="Pfam" id="PF16074">
    <property type="entry name" value="PilW"/>
    <property type="match status" value="1"/>
</dbReference>
<dbReference type="STRING" id="314278.NB231_03952"/>
<sequence length="345" mass="36678">MAHVRRSFPSYAAGFSLVEIMVALTLSLLLLGAVFQIFISAKTSYRMNEGLARLQETGRFAADILAGDIRMAGYQGCMTLDQLTPNVIVKNPPSELLLYDPANLLRGQNNLASGNALGAVVGSDSLSIRKASTTAAHLTGNMTAVNANIQIDGNPSGFKKNDILMITDCANADIFQASSVSNGSGTVTIAHASNVNTTNNLSKAYQSDARLMAFESSTYYVADTTRTNEAGEPIYALYVRRLGGTPVELVAGVEDMQVLYGEDGNADGSVDSYANAGAVADFANVLSVRVALLVDSVSPASTQPDSATYTLLDETVNPPNGRYLRKVFTLTATTRSRELRSTTFN</sequence>
<evidence type="ECO:0000313" key="2">
    <source>
        <dbReference type="EMBL" id="EAR20899.1"/>
    </source>
</evidence>
<evidence type="ECO:0000256" key="1">
    <source>
        <dbReference type="SAM" id="Phobius"/>
    </source>
</evidence>
<dbReference type="InterPro" id="IPR012902">
    <property type="entry name" value="N_methyl_site"/>
</dbReference>
<dbReference type="PROSITE" id="PS00409">
    <property type="entry name" value="PROKAR_NTER_METHYL"/>
    <property type="match status" value="1"/>
</dbReference>
<keyword evidence="1" id="KW-0472">Membrane</keyword>
<reference evidence="2 3" key="1">
    <citation type="submission" date="2006-02" db="EMBL/GenBank/DDBJ databases">
        <authorList>
            <person name="Waterbury J."/>
            <person name="Ferriera S."/>
            <person name="Johnson J."/>
            <person name="Kravitz S."/>
            <person name="Halpern A."/>
            <person name="Remington K."/>
            <person name="Beeson K."/>
            <person name="Tran B."/>
            <person name="Rogers Y.-H."/>
            <person name="Friedman R."/>
            <person name="Venter J.C."/>
        </authorList>
    </citation>
    <scope>NUCLEOTIDE SEQUENCE [LARGE SCALE GENOMIC DNA]</scope>
    <source>
        <strain evidence="2 3">Nb-231</strain>
    </source>
</reference>
<keyword evidence="1" id="KW-1133">Transmembrane helix</keyword>
<gene>
    <name evidence="2" type="ORF">NB231_03952</name>
</gene>
<protein>
    <submittedName>
        <fullName evidence="2">Type IV pilus assembly protein PilW</fullName>
    </submittedName>
</protein>
<dbReference type="InterPro" id="IPR032092">
    <property type="entry name" value="PilW"/>
</dbReference>
<dbReference type="RefSeq" id="WP_004999887.1">
    <property type="nucleotide sequence ID" value="NZ_CH672427.1"/>
</dbReference>
<keyword evidence="1" id="KW-0812">Transmembrane</keyword>
<keyword evidence="3" id="KW-1185">Reference proteome</keyword>
<dbReference type="GO" id="GO:0043683">
    <property type="term" value="P:type IV pilus assembly"/>
    <property type="evidence" value="ECO:0007669"/>
    <property type="project" value="InterPro"/>
</dbReference>